<gene>
    <name evidence="2" type="ORF">BDV95DRAFT_589851</name>
</gene>
<reference evidence="2 3" key="1">
    <citation type="submission" date="2020-01" db="EMBL/GenBank/DDBJ databases">
        <authorList>
            <consortium name="DOE Joint Genome Institute"/>
            <person name="Haridas S."/>
            <person name="Albert R."/>
            <person name="Binder M."/>
            <person name="Bloem J."/>
            <person name="Labutti K."/>
            <person name="Salamov A."/>
            <person name="Andreopoulos B."/>
            <person name="Baker S.E."/>
            <person name="Barry K."/>
            <person name="Bills G."/>
            <person name="Bluhm B.H."/>
            <person name="Cannon C."/>
            <person name="Castanera R."/>
            <person name="Culley D.E."/>
            <person name="Daum C."/>
            <person name="Ezra D."/>
            <person name="Gonzalez J.B."/>
            <person name="Henrissat B."/>
            <person name="Kuo A."/>
            <person name="Liang C."/>
            <person name="Lipzen A."/>
            <person name="Lutzoni F."/>
            <person name="Magnuson J."/>
            <person name="Mondo S."/>
            <person name="Nolan M."/>
            <person name="Ohm R."/>
            <person name="Pangilinan J."/>
            <person name="Park H.-J.H."/>
            <person name="Ramirez L."/>
            <person name="Alfaro M."/>
            <person name="Sun H."/>
            <person name="Tritt A."/>
            <person name="Yoshinaga Y."/>
            <person name="Zwiers L.-H.L."/>
            <person name="Turgeon B.G."/>
            <person name="Goodwin S.B."/>
            <person name="Spatafora J.W."/>
            <person name="Crous P.W."/>
            <person name="Grigoriev I.V."/>
        </authorList>
    </citation>
    <scope>NUCLEOTIDE SEQUENCE [LARGE SCALE GENOMIC DNA]</scope>
    <source>
        <strain evidence="2 3">CBS 611.86</strain>
    </source>
</reference>
<evidence type="ECO:0000256" key="1">
    <source>
        <dbReference type="SAM" id="MobiDB-lite"/>
    </source>
</evidence>
<evidence type="ECO:0000313" key="2">
    <source>
        <dbReference type="EMBL" id="KAF2877241.1"/>
    </source>
</evidence>
<keyword evidence="3" id="KW-1185">Reference proteome</keyword>
<dbReference type="AlphaFoldDB" id="A0A7C8MHV3"/>
<proteinExistence type="predicted"/>
<accession>A0A7C8MHV3</accession>
<feature type="compositionally biased region" description="Basic residues" evidence="1">
    <location>
        <begin position="77"/>
        <end position="89"/>
    </location>
</feature>
<organism evidence="2 3">
    <name type="scientific">Massariosphaeria phaeospora</name>
    <dbReference type="NCBI Taxonomy" id="100035"/>
    <lineage>
        <taxon>Eukaryota</taxon>
        <taxon>Fungi</taxon>
        <taxon>Dikarya</taxon>
        <taxon>Ascomycota</taxon>
        <taxon>Pezizomycotina</taxon>
        <taxon>Dothideomycetes</taxon>
        <taxon>Pleosporomycetidae</taxon>
        <taxon>Pleosporales</taxon>
        <taxon>Pleosporales incertae sedis</taxon>
        <taxon>Massariosphaeria</taxon>
    </lineage>
</organism>
<comment type="caution">
    <text evidence="2">The sequence shown here is derived from an EMBL/GenBank/DDBJ whole genome shotgun (WGS) entry which is preliminary data.</text>
</comment>
<evidence type="ECO:0000313" key="3">
    <source>
        <dbReference type="Proteomes" id="UP000481861"/>
    </source>
</evidence>
<dbReference type="EMBL" id="JAADJZ010000002">
    <property type="protein sequence ID" value="KAF2877241.1"/>
    <property type="molecule type" value="Genomic_DNA"/>
</dbReference>
<feature type="region of interest" description="Disordered" evidence="1">
    <location>
        <begin position="77"/>
        <end position="128"/>
    </location>
</feature>
<name>A0A7C8MHV3_9PLEO</name>
<feature type="compositionally biased region" description="Polar residues" evidence="1">
    <location>
        <begin position="117"/>
        <end position="128"/>
    </location>
</feature>
<sequence length="172" mass="18628">MTDAVRHLPRGIPCPVWGCGLGFAGHRRRRARSVGQWAAFGDGGLHGNASKTCGEVDIHVSEWDMCSSSIVMYTTSRKRGKSVGQKKRQLGSDLIDEKPGGTNAVSGIDGSVDDSSEPNLTSSHLSSNLPLRAGREHVEFARYGSCARRWTDHQSTDRCILIAAGHRAEGKR</sequence>
<protein>
    <submittedName>
        <fullName evidence="2">Uncharacterized protein</fullName>
    </submittedName>
</protein>
<dbReference type="Proteomes" id="UP000481861">
    <property type="component" value="Unassembled WGS sequence"/>
</dbReference>